<dbReference type="Proteomes" id="UP001175227">
    <property type="component" value="Unassembled WGS sequence"/>
</dbReference>
<sequence length="180" mass="19187">MEGWDFGSRVCIDVWKARAVSSRLKATECLVEVWGLQTVGTVGMPLTLKDLGCSTHLGQRRLPGHNVSTSGGLGLGRRSTGRVASSSMGSTYDCLGLTLPLDYSRCTTHNGQQLLPQNDISTSGKQGHGIGKEVECLLNHSSPWSRSPPPRLLPGHDISTSGERGHGVVEVAGCFSDVYP</sequence>
<organism evidence="1 2">
    <name type="scientific">Armillaria novae-zelandiae</name>
    <dbReference type="NCBI Taxonomy" id="153914"/>
    <lineage>
        <taxon>Eukaryota</taxon>
        <taxon>Fungi</taxon>
        <taxon>Dikarya</taxon>
        <taxon>Basidiomycota</taxon>
        <taxon>Agaricomycotina</taxon>
        <taxon>Agaricomycetes</taxon>
        <taxon>Agaricomycetidae</taxon>
        <taxon>Agaricales</taxon>
        <taxon>Marasmiineae</taxon>
        <taxon>Physalacriaceae</taxon>
        <taxon>Armillaria</taxon>
    </lineage>
</organism>
<dbReference type="EMBL" id="JAUEPR010000013">
    <property type="protein sequence ID" value="KAK0478965.1"/>
    <property type="molecule type" value="Genomic_DNA"/>
</dbReference>
<name>A0AA39UHE3_9AGAR</name>
<reference evidence="1" key="1">
    <citation type="submission" date="2023-06" db="EMBL/GenBank/DDBJ databases">
        <authorList>
            <consortium name="Lawrence Berkeley National Laboratory"/>
            <person name="Ahrendt S."/>
            <person name="Sahu N."/>
            <person name="Indic B."/>
            <person name="Wong-Bajracharya J."/>
            <person name="Merenyi Z."/>
            <person name="Ke H.-M."/>
            <person name="Monk M."/>
            <person name="Kocsube S."/>
            <person name="Drula E."/>
            <person name="Lipzen A."/>
            <person name="Balint B."/>
            <person name="Henrissat B."/>
            <person name="Andreopoulos B."/>
            <person name="Martin F.M."/>
            <person name="Harder C.B."/>
            <person name="Rigling D."/>
            <person name="Ford K.L."/>
            <person name="Foster G.D."/>
            <person name="Pangilinan J."/>
            <person name="Papanicolaou A."/>
            <person name="Barry K."/>
            <person name="LaButti K."/>
            <person name="Viragh M."/>
            <person name="Koriabine M."/>
            <person name="Yan M."/>
            <person name="Riley R."/>
            <person name="Champramary S."/>
            <person name="Plett K.L."/>
            <person name="Tsai I.J."/>
            <person name="Slot J."/>
            <person name="Sipos G."/>
            <person name="Plett J."/>
            <person name="Nagy L.G."/>
            <person name="Grigoriev I.V."/>
        </authorList>
    </citation>
    <scope>NUCLEOTIDE SEQUENCE</scope>
    <source>
        <strain evidence="1">ICMP 16352</strain>
    </source>
</reference>
<evidence type="ECO:0000313" key="2">
    <source>
        <dbReference type="Proteomes" id="UP001175227"/>
    </source>
</evidence>
<gene>
    <name evidence="1" type="ORF">IW261DRAFT_1565063</name>
</gene>
<proteinExistence type="predicted"/>
<accession>A0AA39UHE3</accession>
<dbReference type="AlphaFoldDB" id="A0AA39UHE3"/>
<protein>
    <submittedName>
        <fullName evidence="1">Uncharacterized protein</fullName>
    </submittedName>
</protein>
<evidence type="ECO:0000313" key="1">
    <source>
        <dbReference type="EMBL" id="KAK0478965.1"/>
    </source>
</evidence>
<comment type="caution">
    <text evidence="1">The sequence shown here is derived from an EMBL/GenBank/DDBJ whole genome shotgun (WGS) entry which is preliminary data.</text>
</comment>
<keyword evidence="2" id="KW-1185">Reference proteome</keyword>